<organism evidence="8">
    <name type="scientific">Hirondellea gigas</name>
    <dbReference type="NCBI Taxonomy" id="1518452"/>
    <lineage>
        <taxon>Eukaryota</taxon>
        <taxon>Metazoa</taxon>
        <taxon>Ecdysozoa</taxon>
        <taxon>Arthropoda</taxon>
        <taxon>Crustacea</taxon>
        <taxon>Multicrustacea</taxon>
        <taxon>Malacostraca</taxon>
        <taxon>Eumalacostraca</taxon>
        <taxon>Peracarida</taxon>
        <taxon>Amphipoda</taxon>
        <taxon>Amphilochidea</taxon>
        <taxon>Lysianassida</taxon>
        <taxon>Lysianassidira</taxon>
        <taxon>Lysianassoidea</taxon>
        <taxon>Lysianassidae</taxon>
        <taxon>Hirondellea</taxon>
    </lineage>
</organism>
<reference evidence="8" key="1">
    <citation type="submission" date="2017-11" db="EMBL/GenBank/DDBJ databases">
        <title>The sensing device of the deep-sea amphipod.</title>
        <authorList>
            <person name="Kobayashi H."/>
            <person name="Nagahama T."/>
            <person name="Arai W."/>
            <person name="Sasagawa Y."/>
            <person name="Umeda M."/>
            <person name="Hayashi T."/>
            <person name="Nikaido I."/>
            <person name="Watanabe H."/>
            <person name="Oguri K."/>
            <person name="Kitazato H."/>
            <person name="Fujioka K."/>
            <person name="Kido Y."/>
            <person name="Takami H."/>
        </authorList>
    </citation>
    <scope>NUCLEOTIDE SEQUENCE</scope>
    <source>
        <tissue evidence="8">Whole body</tissue>
    </source>
</reference>
<dbReference type="PANTHER" id="PTHR13149">
    <property type="entry name" value="VACUOLAR PROTEIN SORTING-ASSOCIATED PROTEIN VPS25"/>
    <property type="match status" value="1"/>
</dbReference>
<protein>
    <recommendedName>
        <fullName evidence="3">Vacuolar protein-sorting-associated protein 25</fullName>
    </recommendedName>
    <alternativeName>
        <fullName evidence="7">ESCRT-II complex subunit VPS25</fullName>
    </alternativeName>
</protein>
<dbReference type="InterPro" id="IPR036390">
    <property type="entry name" value="WH_DNA-bd_sf"/>
</dbReference>
<dbReference type="Gene3D" id="1.10.10.570">
    <property type="entry name" value="Winged helix' DNA-binding domain. Chain C. Domain 1"/>
    <property type="match status" value="1"/>
</dbReference>
<evidence type="ECO:0000256" key="4">
    <source>
        <dbReference type="ARBA" id="ARBA00022448"/>
    </source>
</evidence>
<evidence type="ECO:0000256" key="2">
    <source>
        <dbReference type="ARBA" id="ARBA00009674"/>
    </source>
</evidence>
<dbReference type="AlphaFoldDB" id="A0A6A7FZ85"/>
<dbReference type="InterPro" id="IPR036388">
    <property type="entry name" value="WH-like_DNA-bd_sf"/>
</dbReference>
<dbReference type="GO" id="GO:0042803">
    <property type="term" value="F:protein homodimerization activity"/>
    <property type="evidence" value="ECO:0007669"/>
    <property type="project" value="TreeGrafter"/>
</dbReference>
<dbReference type="FunFam" id="1.10.10.10:FF:000141">
    <property type="entry name" value="vacuolar protein-sorting-associated protein 25"/>
    <property type="match status" value="1"/>
</dbReference>
<dbReference type="InterPro" id="IPR008570">
    <property type="entry name" value="ESCRT-II_cplx_Vps25-sub"/>
</dbReference>
<dbReference type="PANTHER" id="PTHR13149:SF0">
    <property type="entry name" value="VACUOLAR PROTEIN-SORTING-ASSOCIATED PROTEIN 25"/>
    <property type="match status" value="1"/>
</dbReference>
<keyword evidence="4" id="KW-0813">Transport</keyword>
<comment type="subcellular location">
    <subcellularLocation>
        <location evidence="1">Cytoplasm</location>
    </subcellularLocation>
</comment>
<evidence type="ECO:0000313" key="8">
    <source>
        <dbReference type="EMBL" id="LAC23861.1"/>
    </source>
</evidence>
<evidence type="ECO:0000256" key="5">
    <source>
        <dbReference type="ARBA" id="ARBA00022490"/>
    </source>
</evidence>
<comment type="similarity">
    <text evidence="2">Belongs to the VPS25 family.</text>
</comment>
<dbReference type="GO" id="GO:0000814">
    <property type="term" value="C:ESCRT II complex"/>
    <property type="evidence" value="ECO:0007669"/>
    <property type="project" value="InterPro"/>
</dbReference>
<proteinExistence type="evidence at transcript level"/>
<sequence length="177" mass="20005">MGEFAWPWYYNFPPFFTLQSNSEVRRSQLQSWCGLVLRWARHHNISTIDTAGANSLPVFSNPEVSRSLPPESIGVVLNELARRGNLEWTDKSKTRGQVLWLSAGEWADKVYKWAQATSKVNTVCTLYELTQGDESTDQEFYGLSDDVMVKALRHLQSEGKAEVIDTGDGLGVKFLQC</sequence>
<evidence type="ECO:0000256" key="6">
    <source>
        <dbReference type="ARBA" id="ARBA00022927"/>
    </source>
</evidence>
<dbReference type="SUPFAM" id="SSF46785">
    <property type="entry name" value="Winged helix' DNA-binding domain"/>
    <property type="match status" value="2"/>
</dbReference>
<evidence type="ECO:0000256" key="7">
    <source>
        <dbReference type="ARBA" id="ARBA00030094"/>
    </source>
</evidence>
<evidence type="ECO:0000256" key="1">
    <source>
        <dbReference type="ARBA" id="ARBA00004496"/>
    </source>
</evidence>
<accession>A0A6A7FZ85</accession>
<dbReference type="FunFam" id="1.10.10.570:FF:000003">
    <property type="entry name" value="Vacuolar protein-sorting-associated protein 25"/>
    <property type="match status" value="1"/>
</dbReference>
<dbReference type="EMBL" id="IACT01004679">
    <property type="protein sequence ID" value="LAC23861.1"/>
    <property type="molecule type" value="mRNA"/>
</dbReference>
<keyword evidence="6" id="KW-0653">Protein transport</keyword>
<keyword evidence="5" id="KW-0963">Cytoplasm</keyword>
<dbReference type="Gene3D" id="1.10.10.10">
    <property type="entry name" value="Winged helix-like DNA-binding domain superfamily/Winged helix DNA-binding domain"/>
    <property type="match status" value="1"/>
</dbReference>
<dbReference type="GO" id="GO:0043328">
    <property type="term" value="P:protein transport to vacuole involved in ubiquitin-dependent protein catabolic process via the multivesicular body sorting pathway"/>
    <property type="evidence" value="ECO:0007669"/>
    <property type="project" value="TreeGrafter"/>
</dbReference>
<dbReference type="InterPro" id="IPR014041">
    <property type="entry name" value="ESCRT-II_cplx_Vps25-sub_N"/>
</dbReference>
<dbReference type="Pfam" id="PF05871">
    <property type="entry name" value="ESCRT-II"/>
    <property type="match status" value="1"/>
</dbReference>
<name>A0A6A7FZ85_9CRUS</name>
<dbReference type="GO" id="GO:0016236">
    <property type="term" value="P:macroautophagy"/>
    <property type="evidence" value="ECO:0007669"/>
    <property type="project" value="UniProtKB-ARBA"/>
</dbReference>
<dbReference type="GO" id="GO:0005198">
    <property type="term" value="F:structural molecule activity"/>
    <property type="evidence" value="ECO:0007669"/>
    <property type="project" value="TreeGrafter"/>
</dbReference>
<evidence type="ECO:0000256" key="3">
    <source>
        <dbReference type="ARBA" id="ARBA00017934"/>
    </source>
</evidence>